<evidence type="ECO:0000259" key="3">
    <source>
        <dbReference type="PROSITE" id="PS50103"/>
    </source>
</evidence>
<keyword evidence="5" id="KW-1185">Reference proteome</keyword>
<reference evidence="6" key="1">
    <citation type="submission" date="2025-08" db="UniProtKB">
        <authorList>
            <consortium name="RefSeq"/>
        </authorList>
    </citation>
    <scope>IDENTIFICATION</scope>
    <source>
        <tissue evidence="6">Whole Larva</tissue>
    </source>
</reference>
<dbReference type="RefSeq" id="XP_017768423.1">
    <property type="nucleotide sequence ID" value="XM_017912934.1"/>
</dbReference>
<dbReference type="InterPro" id="IPR011990">
    <property type="entry name" value="TPR-like_helical_dom_sf"/>
</dbReference>
<dbReference type="InterPro" id="IPR013087">
    <property type="entry name" value="Znf_C2H2_type"/>
</dbReference>
<dbReference type="InterPro" id="IPR041677">
    <property type="entry name" value="DNA2/NAM7_AAA_11"/>
</dbReference>
<evidence type="ECO:0000313" key="6">
    <source>
        <dbReference type="RefSeq" id="XP_017768423.1"/>
    </source>
</evidence>
<keyword evidence="6" id="KW-0067">ATP-binding</keyword>
<evidence type="ECO:0000256" key="2">
    <source>
        <dbReference type="SAM" id="MobiDB-lite"/>
    </source>
</evidence>
<accession>A0ABM1M1H3</accession>
<keyword evidence="1" id="KW-0863">Zinc-finger</keyword>
<dbReference type="SUPFAM" id="SSF48452">
    <property type="entry name" value="TPR-like"/>
    <property type="match status" value="1"/>
</dbReference>
<evidence type="ECO:0000256" key="1">
    <source>
        <dbReference type="PROSITE-ProRule" id="PRU00723"/>
    </source>
</evidence>
<evidence type="ECO:0000313" key="5">
    <source>
        <dbReference type="Proteomes" id="UP000695000"/>
    </source>
</evidence>
<dbReference type="InterPro" id="IPR027417">
    <property type="entry name" value="P-loop_NTPase"/>
</dbReference>
<feature type="domain" description="C3H1-type" evidence="3">
    <location>
        <begin position="223"/>
        <end position="251"/>
    </location>
</feature>
<evidence type="ECO:0000259" key="4">
    <source>
        <dbReference type="PROSITE" id="PS50157"/>
    </source>
</evidence>
<protein>
    <submittedName>
        <fullName evidence="6">Probable helicase with zinc finger domain isoform X1</fullName>
    </submittedName>
</protein>
<keyword evidence="6" id="KW-0547">Nucleotide-binding</keyword>
<feature type="region of interest" description="Disordered" evidence="2">
    <location>
        <begin position="1371"/>
        <end position="1421"/>
    </location>
</feature>
<keyword evidence="1" id="KW-0479">Metal-binding</keyword>
<gene>
    <name evidence="6" type="primary">LOC108556725</name>
</gene>
<dbReference type="InterPro" id="IPR000571">
    <property type="entry name" value="Znf_CCCH"/>
</dbReference>
<name>A0ABM1M1H3_NICVS</name>
<dbReference type="InterPro" id="IPR047187">
    <property type="entry name" value="SF1_C_Upf1"/>
</dbReference>
<dbReference type="Pfam" id="PF00642">
    <property type="entry name" value="zf-CCCH"/>
    <property type="match status" value="1"/>
</dbReference>
<proteinExistence type="predicted"/>
<dbReference type="Gene3D" id="3.40.50.300">
    <property type="entry name" value="P-loop containing nucleotide triphosphate hydrolases"/>
    <property type="match status" value="2"/>
</dbReference>
<dbReference type="Pfam" id="PF13087">
    <property type="entry name" value="AAA_12"/>
    <property type="match status" value="1"/>
</dbReference>
<dbReference type="SMART" id="SM00382">
    <property type="entry name" value="AAA"/>
    <property type="match status" value="1"/>
</dbReference>
<dbReference type="Pfam" id="PF13086">
    <property type="entry name" value="AAA_11"/>
    <property type="match status" value="2"/>
</dbReference>
<organism evidence="5 6">
    <name type="scientific">Nicrophorus vespilloides</name>
    <name type="common">Boreal carrion beetle</name>
    <dbReference type="NCBI Taxonomy" id="110193"/>
    <lineage>
        <taxon>Eukaryota</taxon>
        <taxon>Metazoa</taxon>
        <taxon>Ecdysozoa</taxon>
        <taxon>Arthropoda</taxon>
        <taxon>Hexapoda</taxon>
        <taxon>Insecta</taxon>
        <taxon>Pterygota</taxon>
        <taxon>Neoptera</taxon>
        <taxon>Endopterygota</taxon>
        <taxon>Coleoptera</taxon>
        <taxon>Polyphaga</taxon>
        <taxon>Staphyliniformia</taxon>
        <taxon>Silphidae</taxon>
        <taxon>Nicrophorinae</taxon>
        <taxon>Nicrophorus</taxon>
    </lineage>
</organism>
<dbReference type="PROSITE" id="PS50157">
    <property type="entry name" value="ZINC_FINGER_C2H2_2"/>
    <property type="match status" value="1"/>
</dbReference>
<dbReference type="InterPro" id="IPR036236">
    <property type="entry name" value="Znf_C2H2_sf"/>
</dbReference>
<dbReference type="Proteomes" id="UP000695000">
    <property type="component" value="Unplaced"/>
</dbReference>
<dbReference type="SUPFAM" id="SSF57667">
    <property type="entry name" value="beta-beta-alpha zinc fingers"/>
    <property type="match status" value="1"/>
</dbReference>
<dbReference type="InterPro" id="IPR049569">
    <property type="entry name" value="HELZ_DEAD-box_1"/>
</dbReference>
<dbReference type="Gene3D" id="1.25.40.10">
    <property type="entry name" value="Tetratricopeptide repeat domain"/>
    <property type="match status" value="1"/>
</dbReference>
<dbReference type="PANTHER" id="PTHR10887">
    <property type="entry name" value="DNA2/NAM7 HELICASE FAMILY"/>
    <property type="match status" value="1"/>
</dbReference>
<dbReference type="InterPro" id="IPR003593">
    <property type="entry name" value="AAA+_ATPase"/>
</dbReference>
<dbReference type="Gene3D" id="4.10.1000.10">
    <property type="entry name" value="Zinc finger, CCCH-type"/>
    <property type="match status" value="1"/>
</dbReference>
<dbReference type="PROSITE" id="PS00028">
    <property type="entry name" value="ZINC_FINGER_C2H2_1"/>
    <property type="match status" value="1"/>
</dbReference>
<dbReference type="PANTHER" id="PTHR10887:SF365">
    <property type="entry name" value="HELICASE WITH ZINC FINGER DOMAIN-RELATED"/>
    <property type="match status" value="1"/>
</dbReference>
<feature type="domain" description="C2H2-type" evidence="4">
    <location>
        <begin position="176"/>
        <end position="200"/>
    </location>
</feature>
<dbReference type="InterPro" id="IPR041679">
    <property type="entry name" value="DNA2/NAM7-like_C"/>
</dbReference>
<dbReference type="GO" id="GO:0004386">
    <property type="term" value="F:helicase activity"/>
    <property type="evidence" value="ECO:0007669"/>
    <property type="project" value="UniProtKB-KW"/>
</dbReference>
<dbReference type="CDD" id="cd18808">
    <property type="entry name" value="SF1_C_Upf1"/>
    <property type="match status" value="1"/>
</dbReference>
<keyword evidence="6" id="KW-0378">Hydrolase</keyword>
<dbReference type="PROSITE" id="PS50103">
    <property type="entry name" value="ZF_C3H1"/>
    <property type="match status" value="1"/>
</dbReference>
<sequence length="1491" mass="170745">MNVSVSENFARGSGKKWSSLMEARAFEYLAAKDWLKAIEILNELLALKYLNKSQIITFLFARTDCFRGLGHNEAVITDCRRLLQYIDNGDLQGGSKTRVRLIIALMYSQRFAEAELAIQEWVSFHIGPNQKEASKFLEHLHNEIQVNGCNSIESELAAYEQKLKTFRMDKTDQSGFVCTYCSLMFKDKADLRAHCQTDIHQRIIMSDEGRDWKWRPPPRGSSMETYRLCDSFSETGQCRYGLQCVEAHGTDELHEWRERMNYRRMRLQRAYETEMYGKSYTEEFIEKLIQTTAPDKVMRDSIPEVNDLCSSKLSISISAKNVNHVWMFKLVANNCDLKATALLMDAHRTYFRIIRLQYAVGDDWKDIDILPNGQEWILKSENRPFGESPTYRVAVAFCADIYGTFRQSIVFDFGTQPVLVKHLCVDVIPLTDMEKINEIRKEVLLSSSERWNSANSDIVNFSSELVALVPSYGNTECEWAKTLASSYPCPQSDTFVFSQATIMEKRLTQNNYRSRMHELLYVEEMARYEHIARYNVNTKLMIIHSYLLCPNSTASSTAKYSSCGELFALMHLGKDLSEDTSAGRLILNNCTTILLSPDPPDAQGKVYEALIEDKGKTMIYLRLSAKMVSALGLEADQDVKFNVQFQLNRIPYCEWHYAIDKIPDFKLIFPDTYLEPNIPWTPSRQWSSTLDPRLNLKQKEAIVAITTPLCVHLPPVLIIGPFGTGKTFTLAQAIKQLVSDPENRILICTQSNSAADLYIKDYLHPYVESGHEEARPLRIYYHKRWVATVNQVVQKYCMIDSSPSGRSFRMPTLEDILKYRIVVVTLSISMYLATMELQRGFFTHIFLDEAAQAMECEAIMPLALANHNTRIVLAGDHMQLSPELFSHIAKDRKLHVSLLERLYDHYPSGFPCKILLSENYRAHEAIINFTSESFYDQKLISSGKQPRHEVYYPLTFFTTRGEDVQDINSTAFYNNSEVYEIVERVYELKKQWPSAWGKFDDQSIGIMTPYSDQVLRIRSELRKRQLFGISVERVLNVQGKQFRAIFLSTVRTRRTCKNGDDSDFGFLSNSKLLNTAITRAQSLVAVVGDPVALCSIGKCSKVWERFLQICEENKSLFGITWLSLRNHLDGVELKKTYVLNPLAPEFIPRKFKENYVRAQLIPEINLLIPPPFRIPIIAPNFIQFRPAIPWAFAPPRQFRPVMPQKPPEDIANVQFANSVQQQVPESKPLPLPPQPQQPINPLRDYMSLLPPNTTLADMILNPYNQQRWYFYLLETKGLDAAKKFEYLIQTTTNKDIVKTPPIAVSTVPAAAAAVPQIQPIQAQAPPAPSVTLPPPGFNLPLPLYKRQSVKESTNNVLHHQLEGQPLLMTDRHIQSHHPPPHSPSRILQQFHHQQQPPPPQQQQQMPQAKPPPAHWQQQQQQQQLNVEFANLNLQANANGAASECPDEVLKRNSYASVVRMQKPFDDQDGKLVNGVNSCENVGQVPRLYQYF</sequence>
<feature type="zinc finger region" description="C3H1-type" evidence="1">
    <location>
        <begin position="223"/>
        <end position="251"/>
    </location>
</feature>
<dbReference type="CDD" id="cd18077">
    <property type="entry name" value="DEXXQc_HELZ"/>
    <property type="match status" value="1"/>
</dbReference>
<dbReference type="GeneID" id="108556725"/>
<dbReference type="InterPro" id="IPR045055">
    <property type="entry name" value="DNA2/NAM7-like"/>
</dbReference>
<keyword evidence="6" id="KW-0347">Helicase</keyword>
<dbReference type="SUPFAM" id="SSF52540">
    <property type="entry name" value="P-loop containing nucleoside triphosphate hydrolases"/>
    <property type="match status" value="1"/>
</dbReference>
<dbReference type="SMART" id="SM00356">
    <property type="entry name" value="ZnF_C3H1"/>
    <property type="match status" value="1"/>
</dbReference>
<keyword evidence="1" id="KW-0862">Zinc</keyword>